<protein>
    <submittedName>
        <fullName evidence="1">Uncharacterized protein</fullName>
    </submittedName>
</protein>
<comment type="caution">
    <text evidence="1">The sequence shown here is derived from an EMBL/GenBank/DDBJ whole genome shotgun (WGS) entry which is preliminary data.</text>
</comment>
<sequence>MQLQIQPSWLDLVREFPFFLILLMYNPSDAIFGLGMLLQRGVLITSPGRGLNMLSSEKERKEKAFEWRTEKNRRN</sequence>
<reference evidence="1 2" key="1">
    <citation type="journal article" date="2021" name="bioRxiv">
        <title>Chromosome-scale and haplotype-resolved genome assembly of a tetraploid potato cultivar.</title>
        <authorList>
            <person name="Sun H."/>
            <person name="Jiao W.-B."/>
            <person name="Krause K."/>
            <person name="Campoy J.A."/>
            <person name="Goel M."/>
            <person name="Folz-Donahue K."/>
            <person name="Kukat C."/>
            <person name="Huettel B."/>
            <person name="Schneeberger K."/>
        </authorList>
    </citation>
    <scope>NUCLEOTIDE SEQUENCE [LARGE SCALE GENOMIC DNA]</scope>
    <source>
        <strain evidence="1">SolTubOtavaFocal</strain>
        <tissue evidence="1">Leaves</tissue>
    </source>
</reference>
<evidence type="ECO:0000313" key="2">
    <source>
        <dbReference type="Proteomes" id="UP000826656"/>
    </source>
</evidence>
<organism evidence="1 2">
    <name type="scientific">Solanum tuberosum</name>
    <name type="common">Potato</name>
    <dbReference type="NCBI Taxonomy" id="4113"/>
    <lineage>
        <taxon>Eukaryota</taxon>
        <taxon>Viridiplantae</taxon>
        <taxon>Streptophyta</taxon>
        <taxon>Embryophyta</taxon>
        <taxon>Tracheophyta</taxon>
        <taxon>Spermatophyta</taxon>
        <taxon>Magnoliopsida</taxon>
        <taxon>eudicotyledons</taxon>
        <taxon>Gunneridae</taxon>
        <taxon>Pentapetalae</taxon>
        <taxon>asterids</taxon>
        <taxon>lamiids</taxon>
        <taxon>Solanales</taxon>
        <taxon>Solanaceae</taxon>
        <taxon>Solanoideae</taxon>
        <taxon>Solaneae</taxon>
        <taxon>Solanum</taxon>
    </lineage>
</organism>
<accession>A0ABQ7V5S5</accession>
<name>A0ABQ7V5S5_SOLTU</name>
<evidence type="ECO:0000313" key="1">
    <source>
        <dbReference type="EMBL" id="KAH0759103.1"/>
    </source>
</evidence>
<dbReference type="EMBL" id="JAIVGD010000015">
    <property type="protein sequence ID" value="KAH0759103.1"/>
    <property type="molecule type" value="Genomic_DNA"/>
</dbReference>
<proteinExistence type="predicted"/>
<keyword evidence="2" id="KW-1185">Reference proteome</keyword>
<dbReference type="Proteomes" id="UP000826656">
    <property type="component" value="Unassembled WGS sequence"/>
</dbReference>
<gene>
    <name evidence="1" type="ORF">KY290_022596</name>
</gene>